<dbReference type="InterPro" id="IPR013424">
    <property type="entry name" value="Ice-binding_C"/>
</dbReference>
<dbReference type="RefSeq" id="WP_408155444.1">
    <property type="nucleotide sequence ID" value="NZ_JAQQFM010000002.1"/>
</dbReference>
<organism evidence="4 5">
    <name type="scientific">Herbaspirillum lusitanum</name>
    <dbReference type="NCBI Taxonomy" id="213312"/>
    <lineage>
        <taxon>Bacteria</taxon>
        <taxon>Pseudomonadati</taxon>
        <taxon>Pseudomonadota</taxon>
        <taxon>Betaproteobacteria</taxon>
        <taxon>Burkholderiales</taxon>
        <taxon>Oxalobacteraceae</taxon>
        <taxon>Herbaspirillum</taxon>
    </lineage>
</organism>
<feature type="transmembrane region" description="Helical" evidence="1">
    <location>
        <begin position="183"/>
        <end position="200"/>
    </location>
</feature>
<keyword evidence="1" id="KW-0472">Membrane</keyword>
<accession>A0ABW9A6Q7</accession>
<dbReference type="NCBIfam" id="TIGR02595">
    <property type="entry name" value="PEP_CTERM"/>
    <property type="match status" value="1"/>
</dbReference>
<keyword evidence="1" id="KW-1133">Transmembrane helix</keyword>
<dbReference type="EMBL" id="JAQQFM010000002">
    <property type="protein sequence ID" value="MFL9923625.1"/>
    <property type="molecule type" value="Genomic_DNA"/>
</dbReference>
<protein>
    <submittedName>
        <fullName evidence="4">PEP-CTERM sorting domain-containing protein</fullName>
    </submittedName>
</protein>
<feature type="signal peptide" evidence="2">
    <location>
        <begin position="1"/>
        <end position="20"/>
    </location>
</feature>
<dbReference type="Pfam" id="PF07589">
    <property type="entry name" value="PEP-CTERM"/>
    <property type="match status" value="1"/>
</dbReference>
<comment type="caution">
    <text evidence="4">The sequence shown here is derived from an EMBL/GenBank/DDBJ whole genome shotgun (WGS) entry which is preliminary data.</text>
</comment>
<evidence type="ECO:0000259" key="3">
    <source>
        <dbReference type="Pfam" id="PF07589"/>
    </source>
</evidence>
<name>A0ABW9A6Q7_9BURK</name>
<gene>
    <name evidence="4" type="ORF">PQR62_05085</name>
</gene>
<dbReference type="Proteomes" id="UP001629246">
    <property type="component" value="Unassembled WGS sequence"/>
</dbReference>
<evidence type="ECO:0000256" key="1">
    <source>
        <dbReference type="SAM" id="Phobius"/>
    </source>
</evidence>
<evidence type="ECO:0000313" key="5">
    <source>
        <dbReference type="Proteomes" id="UP001629246"/>
    </source>
</evidence>
<keyword evidence="1" id="KW-0812">Transmembrane</keyword>
<keyword evidence="2" id="KW-0732">Signal</keyword>
<feature type="domain" description="Ice-binding protein C-terminal" evidence="3">
    <location>
        <begin position="179"/>
        <end position="203"/>
    </location>
</feature>
<evidence type="ECO:0000313" key="4">
    <source>
        <dbReference type="EMBL" id="MFL9923625.1"/>
    </source>
</evidence>
<proteinExistence type="predicted"/>
<feature type="chain" id="PRO_5046717177" evidence="2">
    <location>
        <begin position="21"/>
        <end position="208"/>
    </location>
</feature>
<evidence type="ECO:0000256" key="2">
    <source>
        <dbReference type="SAM" id="SignalP"/>
    </source>
</evidence>
<reference evidence="4 5" key="1">
    <citation type="journal article" date="2024" name="Chem. Sci.">
        <title>Discovery of megapolipeptins by genome mining of a Burkholderiales bacteria collection.</title>
        <authorList>
            <person name="Paulo B.S."/>
            <person name="Recchia M.J.J."/>
            <person name="Lee S."/>
            <person name="Fergusson C.H."/>
            <person name="Romanowski S.B."/>
            <person name="Hernandez A."/>
            <person name="Krull N."/>
            <person name="Liu D.Y."/>
            <person name="Cavanagh H."/>
            <person name="Bos A."/>
            <person name="Gray C.A."/>
            <person name="Murphy B.T."/>
            <person name="Linington R.G."/>
            <person name="Eustaquio A.S."/>
        </authorList>
    </citation>
    <scope>NUCLEOTIDE SEQUENCE [LARGE SCALE GENOMIC DNA]</scope>
    <source>
        <strain evidence="4 5">RL21-008-BIB-A</strain>
    </source>
</reference>
<keyword evidence="5" id="KW-1185">Reference proteome</keyword>
<sequence>MKKLVFAFLLLIANATAAFASPTTLTSKLNVDNTFSFYVSTNDSTLGTFIGSGSDWGTTSSFSSILTAGVTNYLHIIATNLGGPGGFLGAFTLSGSDDFVFANGSKTLLTGDTGLKQNLTGFGTPYNATVSEGANGVSPWGYIASYGTLVPQWVWNYNSTSSGDFNTVYFSAAILQAAAVPEPGSIALLGLGLLALMVLYKRRSQSQA</sequence>